<dbReference type="AlphaFoldDB" id="A0A4S3JL06"/>
<keyword evidence="3" id="KW-1185">Reference proteome</keyword>
<accession>A0A4S3JL06</accession>
<comment type="caution">
    <text evidence="2">The sequence shown here is derived from an EMBL/GenBank/DDBJ whole genome shotgun (WGS) entry which is preliminary data.</text>
</comment>
<evidence type="ECO:0000313" key="3">
    <source>
        <dbReference type="Proteomes" id="UP000308092"/>
    </source>
</evidence>
<name>A0A4S3JL06_9EURO</name>
<evidence type="ECO:0000313" key="2">
    <source>
        <dbReference type="EMBL" id="THC95338.1"/>
    </source>
</evidence>
<proteinExistence type="predicted"/>
<dbReference type="VEuPathDB" id="FungiDB:EYZ11_005198"/>
<sequence>MAAFISGPLDTGPNDCYFHTYYVPQINEAITRDDDFVIGPILSGVDANALAYLLSYPVSPTRITVFATAGENSMWGSGERDAAMTAASVYDILRVRTRDESRRLYGRMWREGHITNTERNWKRRRGIAEDVEVSAEEIHRSMGFTEKKGLFNRLMSRCKD</sequence>
<dbReference type="RefSeq" id="XP_033430582.1">
    <property type="nucleotide sequence ID" value="XM_033564825.1"/>
</dbReference>
<reference evidence="1 4" key="2">
    <citation type="submission" date="2019-08" db="EMBL/GenBank/DDBJ databases">
        <title>The genome sequence of a newly discovered highly antifungal drug resistant Aspergillus species, Aspergillus tanneri NIH 1004.</title>
        <authorList>
            <person name="Mounaud S."/>
            <person name="Singh I."/>
            <person name="Joardar V."/>
            <person name="Pakala S."/>
            <person name="Pakala S."/>
            <person name="Venepally P."/>
            <person name="Chung J.K."/>
            <person name="Losada L."/>
            <person name="Nierman W.C."/>
        </authorList>
    </citation>
    <scope>NUCLEOTIDE SEQUENCE [LARGE SCALE GENOMIC DNA]</scope>
    <source>
        <strain evidence="1 4">NIH1004</strain>
    </source>
</reference>
<organism evidence="2 3">
    <name type="scientific">Aspergillus tanneri</name>
    <dbReference type="NCBI Taxonomy" id="1220188"/>
    <lineage>
        <taxon>Eukaryota</taxon>
        <taxon>Fungi</taxon>
        <taxon>Dikarya</taxon>
        <taxon>Ascomycota</taxon>
        <taxon>Pezizomycotina</taxon>
        <taxon>Eurotiomycetes</taxon>
        <taxon>Eurotiomycetidae</taxon>
        <taxon>Eurotiales</taxon>
        <taxon>Aspergillaceae</taxon>
        <taxon>Aspergillus</taxon>
        <taxon>Aspergillus subgen. Circumdati</taxon>
    </lineage>
</organism>
<reference evidence="2 3" key="1">
    <citation type="submission" date="2019-03" db="EMBL/GenBank/DDBJ databases">
        <title>The genome sequence of a newly discovered highly antifungal drug resistant Aspergillus species, Aspergillus tanneri NIH 1004.</title>
        <authorList>
            <person name="Mounaud S."/>
            <person name="Singh I."/>
            <person name="Joardar V."/>
            <person name="Pakala S."/>
            <person name="Pakala S."/>
            <person name="Venepally P."/>
            <person name="Hoover J."/>
            <person name="Nierman W."/>
            <person name="Chung J."/>
            <person name="Losada L."/>
        </authorList>
    </citation>
    <scope>NUCLEOTIDE SEQUENCE [LARGE SCALE GENOMIC DNA]</scope>
    <source>
        <strain evidence="2 3">NIH1004</strain>
    </source>
</reference>
<dbReference type="EMBL" id="SOSA01000162">
    <property type="protein sequence ID" value="THC95338.1"/>
    <property type="molecule type" value="Genomic_DNA"/>
</dbReference>
<evidence type="ECO:0000313" key="4">
    <source>
        <dbReference type="Proteomes" id="UP000324241"/>
    </source>
</evidence>
<dbReference type="Proteomes" id="UP000308092">
    <property type="component" value="Unassembled WGS sequence"/>
</dbReference>
<evidence type="ECO:0000313" key="1">
    <source>
        <dbReference type="EMBL" id="KAA8651221.1"/>
    </source>
</evidence>
<protein>
    <submittedName>
        <fullName evidence="2">Uncharacterized protein</fullName>
    </submittedName>
</protein>
<gene>
    <name evidence="1" type="ORF">ATNIH1004_000099</name>
    <name evidence="2" type="ORF">EYZ11_005198</name>
</gene>
<dbReference type="Proteomes" id="UP000324241">
    <property type="component" value="Unassembled WGS sequence"/>
</dbReference>
<dbReference type="EMBL" id="QUQM01000002">
    <property type="protein sequence ID" value="KAA8651221.1"/>
    <property type="molecule type" value="Genomic_DNA"/>
</dbReference>
<dbReference type="OrthoDB" id="5422905at2759"/>
<dbReference type="GeneID" id="54322801"/>